<comment type="caution">
    <text evidence="2">The sequence shown here is derived from an EMBL/GenBank/DDBJ whole genome shotgun (WGS) entry which is preliminary data.</text>
</comment>
<sequence>ATFLICYRYVTACFMMFIHSCMILYFEFRALLLSFVKVSVNCCWYSCTSKVVCHHGRRMMKNGSSLLINCSLSCLWGEVVAFAWEVHLNLLTPPFHFLFYNPRRYIRNISI</sequence>
<feature type="non-terminal residue" evidence="2">
    <location>
        <position position="111"/>
    </location>
</feature>
<feature type="transmembrane region" description="Helical" evidence="1">
    <location>
        <begin position="6"/>
        <end position="26"/>
    </location>
</feature>
<reference evidence="2" key="1">
    <citation type="journal article" date="2023" name="IScience">
        <title>Live-bearing cockroach genome reveals convergent evolutionary mechanisms linked to viviparity in insects and beyond.</title>
        <authorList>
            <person name="Fouks B."/>
            <person name="Harrison M.C."/>
            <person name="Mikhailova A.A."/>
            <person name="Marchal E."/>
            <person name="English S."/>
            <person name="Carruthers M."/>
            <person name="Jennings E.C."/>
            <person name="Chiamaka E.L."/>
            <person name="Frigard R.A."/>
            <person name="Pippel M."/>
            <person name="Attardo G.M."/>
            <person name="Benoit J.B."/>
            <person name="Bornberg-Bauer E."/>
            <person name="Tobe S.S."/>
        </authorList>
    </citation>
    <scope>NUCLEOTIDE SEQUENCE</scope>
    <source>
        <strain evidence="2">Stay&amp;Tobe</strain>
    </source>
</reference>
<organism evidence="2 3">
    <name type="scientific">Diploptera punctata</name>
    <name type="common">Pacific beetle cockroach</name>
    <dbReference type="NCBI Taxonomy" id="6984"/>
    <lineage>
        <taxon>Eukaryota</taxon>
        <taxon>Metazoa</taxon>
        <taxon>Ecdysozoa</taxon>
        <taxon>Arthropoda</taxon>
        <taxon>Hexapoda</taxon>
        <taxon>Insecta</taxon>
        <taxon>Pterygota</taxon>
        <taxon>Neoptera</taxon>
        <taxon>Polyneoptera</taxon>
        <taxon>Dictyoptera</taxon>
        <taxon>Blattodea</taxon>
        <taxon>Blaberoidea</taxon>
        <taxon>Blaberidae</taxon>
        <taxon>Diplopterinae</taxon>
        <taxon>Diploptera</taxon>
    </lineage>
</organism>
<protein>
    <submittedName>
        <fullName evidence="2">Uncharacterized protein</fullName>
    </submittedName>
</protein>
<reference evidence="2" key="2">
    <citation type="submission" date="2023-05" db="EMBL/GenBank/DDBJ databases">
        <authorList>
            <person name="Fouks B."/>
        </authorList>
    </citation>
    <scope>NUCLEOTIDE SEQUENCE</scope>
    <source>
        <strain evidence="2">Stay&amp;Tobe</strain>
        <tissue evidence="2">Testes</tissue>
    </source>
</reference>
<evidence type="ECO:0000313" key="3">
    <source>
        <dbReference type="Proteomes" id="UP001233999"/>
    </source>
</evidence>
<dbReference type="Proteomes" id="UP001233999">
    <property type="component" value="Unassembled WGS sequence"/>
</dbReference>
<feature type="non-terminal residue" evidence="2">
    <location>
        <position position="1"/>
    </location>
</feature>
<keyword evidence="1" id="KW-0812">Transmembrane</keyword>
<evidence type="ECO:0000256" key="1">
    <source>
        <dbReference type="SAM" id="Phobius"/>
    </source>
</evidence>
<dbReference type="AlphaFoldDB" id="A0AAD8A0A8"/>
<keyword evidence="1" id="KW-1133">Transmembrane helix</keyword>
<proteinExistence type="predicted"/>
<gene>
    <name evidence="2" type="ORF">L9F63_016876</name>
</gene>
<keyword evidence="1" id="KW-0472">Membrane</keyword>
<keyword evidence="3" id="KW-1185">Reference proteome</keyword>
<name>A0AAD8A0A8_DIPPU</name>
<dbReference type="EMBL" id="JASPKZ010004577">
    <property type="protein sequence ID" value="KAJ9590013.1"/>
    <property type="molecule type" value="Genomic_DNA"/>
</dbReference>
<evidence type="ECO:0000313" key="2">
    <source>
        <dbReference type="EMBL" id="KAJ9590013.1"/>
    </source>
</evidence>
<accession>A0AAD8A0A8</accession>